<comment type="caution">
    <text evidence="2">The sequence shown here is derived from an EMBL/GenBank/DDBJ whole genome shotgun (WGS) entry which is preliminary data.</text>
</comment>
<evidence type="ECO:0000313" key="3">
    <source>
        <dbReference type="Proteomes" id="UP000324222"/>
    </source>
</evidence>
<dbReference type="EMBL" id="VSRR010138289">
    <property type="protein sequence ID" value="MPD03863.1"/>
    <property type="molecule type" value="Genomic_DNA"/>
</dbReference>
<name>A0A5B7K5P6_PORTR</name>
<gene>
    <name evidence="2" type="ORF">E2C01_099519</name>
</gene>
<dbReference type="Proteomes" id="UP000324222">
    <property type="component" value="Unassembled WGS sequence"/>
</dbReference>
<proteinExistence type="predicted"/>
<organism evidence="2 3">
    <name type="scientific">Portunus trituberculatus</name>
    <name type="common">Swimming crab</name>
    <name type="synonym">Neptunus trituberculatus</name>
    <dbReference type="NCBI Taxonomy" id="210409"/>
    <lineage>
        <taxon>Eukaryota</taxon>
        <taxon>Metazoa</taxon>
        <taxon>Ecdysozoa</taxon>
        <taxon>Arthropoda</taxon>
        <taxon>Crustacea</taxon>
        <taxon>Multicrustacea</taxon>
        <taxon>Malacostraca</taxon>
        <taxon>Eumalacostraca</taxon>
        <taxon>Eucarida</taxon>
        <taxon>Decapoda</taxon>
        <taxon>Pleocyemata</taxon>
        <taxon>Brachyura</taxon>
        <taxon>Eubrachyura</taxon>
        <taxon>Portunoidea</taxon>
        <taxon>Portunidae</taxon>
        <taxon>Portuninae</taxon>
        <taxon>Portunus</taxon>
    </lineage>
</organism>
<dbReference type="AlphaFoldDB" id="A0A5B7K5P6"/>
<accession>A0A5B7K5P6</accession>
<keyword evidence="3" id="KW-1185">Reference proteome</keyword>
<sequence>MWCGECGDPLRGVGDDATQRPEAGSVPPVHWEVPLSATLHHHLPLGGPGPCWHHRFLHGAGVCVCVCVCVC</sequence>
<evidence type="ECO:0000256" key="1">
    <source>
        <dbReference type="SAM" id="MobiDB-lite"/>
    </source>
</evidence>
<reference evidence="2 3" key="1">
    <citation type="submission" date="2019-05" db="EMBL/GenBank/DDBJ databases">
        <title>Another draft genome of Portunus trituberculatus and its Hox gene families provides insights of decapod evolution.</title>
        <authorList>
            <person name="Jeong J.-H."/>
            <person name="Song I."/>
            <person name="Kim S."/>
            <person name="Choi T."/>
            <person name="Kim D."/>
            <person name="Ryu S."/>
            <person name="Kim W."/>
        </authorList>
    </citation>
    <scope>NUCLEOTIDE SEQUENCE [LARGE SCALE GENOMIC DNA]</scope>
    <source>
        <tissue evidence="2">Muscle</tissue>
    </source>
</reference>
<feature type="region of interest" description="Disordered" evidence="1">
    <location>
        <begin position="1"/>
        <end position="25"/>
    </location>
</feature>
<protein>
    <submittedName>
        <fullName evidence="2">Uncharacterized protein</fullName>
    </submittedName>
</protein>
<evidence type="ECO:0000313" key="2">
    <source>
        <dbReference type="EMBL" id="MPD03863.1"/>
    </source>
</evidence>